<gene>
    <name evidence="1" type="ORF">CGOC_LOCUS8414</name>
</gene>
<name>A0A3P6U244_CYLGO</name>
<organism evidence="1 2">
    <name type="scientific">Cylicostephanus goldi</name>
    <name type="common">Nematode worm</name>
    <dbReference type="NCBI Taxonomy" id="71465"/>
    <lineage>
        <taxon>Eukaryota</taxon>
        <taxon>Metazoa</taxon>
        <taxon>Ecdysozoa</taxon>
        <taxon>Nematoda</taxon>
        <taxon>Chromadorea</taxon>
        <taxon>Rhabditida</taxon>
        <taxon>Rhabditina</taxon>
        <taxon>Rhabditomorpha</taxon>
        <taxon>Strongyloidea</taxon>
        <taxon>Strongylidae</taxon>
        <taxon>Cylicostephanus</taxon>
    </lineage>
</organism>
<reference evidence="1 2" key="1">
    <citation type="submission" date="2018-11" db="EMBL/GenBank/DDBJ databases">
        <authorList>
            <consortium name="Pathogen Informatics"/>
        </authorList>
    </citation>
    <scope>NUCLEOTIDE SEQUENCE [LARGE SCALE GENOMIC DNA]</scope>
</reference>
<accession>A0A3P6U244</accession>
<evidence type="ECO:0000313" key="2">
    <source>
        <dbReference type="Proteomes" id="UP000271889"/>
    </source>
</evidence>
<protein>
    <submittedName>
        <fullName evidence="1">Uncharacterized protein</fullName>
    </submittedName>
</protein>
<dbReference type="AlphaFoldDB" id="A0A3P6U244"/>
<dbReference type="Proteomes" id="UP000271889">
    <property type="component" value="Unassembled WGS sequence"/>
</dbReference>
<dbReference type="EMBL" id="UYRV01030834">
    <property type="protein sequence ID" value="VDK85200.1"/>
    <property type="molecule type" value="Genomic_DNA"/>
</dbReference>
<keyword evidence="2" id="KW-1185">Reference proteome</keyword>
<evidence type="ECO:0000313" key="1">
    <source>
        <dbReference type="EMBL" id="VDK85200.1"/>
    </source>
</evidence>
<sequence length="76" mass="8736">MIILSLSFSRLVLPIDIQAVNLKSAVFACSFTTNLAAIDESRDYQRMVRMLAMSRVSLFRQRNSLDSLVLHHYITF</sequence>
<proteinExistence type="predicted"/>